<evidence type="ECO:0000313" key="4">
    <source>
        <dbReference type="EMBL" id="SPP88081.1"/>
    </source>
</evidence>
<feature type="region of interest" description="Disordered" evidence="1">
    <location>
        <begin position="526"/>
        <end position="559"/>
    </location>
</feature>
<evidence type="ECO:0000259" key="3">
    <source>
        <dbReference type="Pfam" id="PF16032"/>
    </source>
</evidence>
<dbReference type="Pfam" id="PF16032">
    <property type="entry name" value="DUF4788"/>
    <property type="match status" value="1"/>
</dbReference>
<evidence type="ECO:0000259" key="2">
    <source>
        <dbReference type="Pfam" id="PF16003"/>
    </source>
</evidence>
<evidence type="ECO:0000256" key="1">
    <source>
        <dbReference type="SAM" id="MobiDB-lite"/>
    </source>
</evidence>
<feature type="region of interest" description="Disordered" evidence="1">
    <location>
        <begin position="1"/>
        <end position="42"/>
    </location>
</feature>
<dbReference type="STRING" id="7266.A0A3B0KS60"/>
<dbReference type="OrthoDB" id="7883086at2759"/>
<feature type="compositionally biased region" description="Gly residues" evidence="1">
    <location>
        <begin position="869"/>
        <end position="894"/>
    </location>
</feature>
<evidence type="ECO:0000313" key="5">
    <source>
        <dbReference type="Proteomes" id="UP000268350"/>
    </source>
</evidence>
<dbReference type="InterPro" id="IPR031992">
    <property type="entry name" value="DUF4788"/>
</dbReference>
<keyword evidence="5" id="KW-1185">Reference proteome</keyword>
<dbReference type="Pfam" id="PF16003">
    <property type="entry name" value="DUF4776"/>
    <property type="match status" value="1"/>
</dbReference>
<feature type="region of interest" description="Disordered" evidence="1">
    <location>
        <begin position="983"/>
        <end position="1034"/>
    </location>
</feature>
<name>A0A3B0KS60_DROGU</name>
<protein>
    <submittedName>
        <fullName evidence="4">Uncharacterized protein</fullName>
    </submittedName>
</protein>
<dbReference type="PANTHER" id="PTHR39079">
    <property type="entry name" value="FI08034P-RELATED"/>
    <property type="match status" value="1"/>
</dbReference>
<feature type="domain" description="DUF4776" evidence="2">
    <location>
        <begin position="354"/>
        <end position="811"/>
    </location>
</feature>
<dbReference type="PANTHER" id="PTHR39079:SF1">
    <property type="entry name" value="GH11706P-RELATED"/>
    <property type="match status" value="1"/>
</dbReference>
<dbReference type="OMA" id="MRQKPIT"/>
<organism evidence="4 5">
    <name type="scientific">Drosophila guanche</name>
    <name type="common">Fruit fly</name>
    <dbReference type="NCBI Taxonomy" id="7266"/>
    <lineage>
        <taxon>Eukaryota</taxon>
        <taxon>Metazoa</taxon>
        <taxon>Ecdysozoa</taxon>
        <taxon>Arthropoda</taxon>
        <taxon>Hexapoda</taxon>
        <taxon>Insecta</taxon>
        <taxon>Pterygota</taxon>
        <taxon>Neoptera</taxon>
        <taxon>Endopterygota</taxon>
        <taxon>Diptera</taxon>
        <taxon>Brachycera</taxon>
        <taxon>Muscomorpha</taxon>
        <taxon>Ephydroidea</taxon>
        <taxon>Drosophilidae</taxon>
        <taxon>Drosophila</taxon>
        <taxon>Sophophora</taxon>
    </lineage>
</organism>
<accession>A0A3B0KS60</accession>
<dbReference type="EMBL" id="OUUW01000013">
    <property type="protein sequence ID" value="SPP88081.1"/>
    <property type="molecule type" value="Genomic_DNA"/>
</dbReference>
<feature type="region of interest" description="Disordered" evidence="1">
    <location>
        <begin position="832"/>
        <end position="894"/>
    </location>
</feature>
<dbReference type="AlphaFoldDB" id="A0A3B0KS60"/>
<dbReference type="InterPro" id="IPR031949">
    <property type="entry name" value="DUF4776"/>
</dbReference>
<gene>
    <name evidence="4" type="ORF">DGUA_6G015902</name>
</gene>
<proteinExistence type="predicted"/>
<feature type="compositionally biased region" description="Basic and acidic residues" evidence="1">
    <location>
        <begin position="526"/>
        <end position="551"/>
    </location>
</feature>
<feature type="domain" description="DUF4788" evidence="3">
    <location>
        <begin position="51"/>
        <end position="280"/>
    </location>
</feature>
<reference evidence="5" key="1">
    <citation type="submission" date="2018-01" db="EMBL/GenBank/DDBJ databases">
        <authorList>
            <person name="Alioto T."/>
            <person name="Alioto T."/>
        </authorList>
    </citation>
    <scope>NUCLEOTIDE SEQUENCE [LARGE SCALE GENOMIC DNA]</scope>
</reference>
<sequence>MVNGKLGRPRAKSMILLSAPEPDPAAAEAPASERPKQTMAQPPPTFIFDVVVTNLEAKDVEITNPQGLAIDVNFNRMSLTLTSSRINVNEFKPGSGLEFQTTPKNLRNTIEECGMTFVVKYMDRPVGNGQISFPAMVTERIDTEMSDIIHVDTCVLGKAGESAGQLEMLCRLIIRCDDQPKVGDSDCKRNMDKSINPQDIMFVMGESQHCPSPSPCDPCLDALDSEPGDERLRLDLQRYRSKTAGTFDPNKMMTDRPSGIPACCELKKIAVEYEQLIDSITRATGRAPPPKPPCRNPEEFDMSPCRDTHMPVDMKMPGEPHLPRFTYQPTGQQHKPDQNLITMPIADCDGKKPEIKPIRFCPVCLTNMSWMPKFASCPKCGIKPMPMIEERHKEKKLTADQILLEFLGKPPPTVDDYCVDPCDKAVKDKEAGGTDECPPCRCTCKFGKLCAHCRIRKLCADIFKSDKVQAKCSKVEPQPTEDFCVVNKSSNEDCRPYLAKVFSELRDLYDIKDTKKMSEFDENCELKKNKEEEPKTPGKDNRKNVPKDKTQPPRQPLHVPACAKQSTNCRTVTGRHKHCVRQPGGVSRNHGWAWSSSYEARKMGWRPGAIRRPIKKLMEFFLLDSTRETAFQKCKAAEAEELAKELQQPVLSVCKKNGEIFVTLRPLSTLGMRQKPITFRVVKSELAVALRQIKRILKEKGFRKCTCRQTLMMCTCRNSMEKQQLFRALNKECQRQCIAPCADHLILTDTSESDLEFDFDVTPPAGTEQPYRRPRARTGNRGTQTSKKDKVPPPRMYPAKQNPYWRAYNCAAGDRYVATAFGSPGENVFEDGLFGWGGGGPHGASSQPGGRPKPPGIWGSAQGGPMPAGPGGASRGGRGGAAGGGAGGGGGGGAGATGWKGFPKGVAAKVAAAAAGGGLKGTLASVARGGGGGGGGPIPVRMPQRYIKAQQQAANAEKEMKQKEIEQKKKGIDMMKYLQKSGALSKPWNPADGKSPKGKQSGPVLGPDGLTDAQRKRRALLEMPPPPLDSITRRGKPFDPCAAYYCGYYC</sequence>
<feature type="region of interest" description="Disordered" evidence="1">
    <location>
        <begin position="760"/>
        <end position="797"/>
    </location>
</feature>
<dbReference type="Proteomes" id="UP000268350">
    <property type="component" value="Unassembled WGS sequence"/>
</dbReference>